<keyword evidence="4 5" id="KW-0472">Membrane</keyword>
<evidence type="ECO:0000313" key="8">
    <source>
        <dbReference type="Proteomes" id="UP001597034"/>
    </source>
</evidence>
<dbReference type="Proteomes" id="UP001597034">
    <property type="component" value="Unassembled WGS sequence"/>
</dbReference>
<dbReference type="SUPFAM" id="SSF50156">
    <property type="entry name" value="PDZ domain-like"/>
    <property type="match status" value="3"/>
</dbReference>
<dbReference type="PANTHER" id="PTHR13325">
    <property type="entry name" value="PROTEASE M50 MEMBRANE-BOUND TRANSCRIPTION FACTOR SITE 2 PROTEASE"/>
    <property type="match status" value="1"/>
</dbReference>
<sequence>MVSTLWLGIAGFVLYWMLVWAAKKEDLLPSYVSTQGPILLVHTKRGRKFLNWLAQPKRFWRAWSNIGLGIALVVMFGAFLFLLQGAILTIQNPPAPSAVNQPRNVLVIPGVNDFLPVAAAPGILFGLLVGLVVHEGGHGLLCRVEDIEIESMGIGLLAVLPVAAFVEPNEENRRKASRGAQSRMFAAGVTNNFAITVVAFALLFGPVAGSIGVASGALVGGALPGSAAADAGIDGGDRITAADGTPVENNSHFQELVDEQNASRLELEVNGDRTVTMNRSVLVTGALTDGPANLSAGDTITAVNGTAVSTTPGFEDAVRASPGPVAVTTKDGETKEFVAGAYLRPIEGEPLAEQGAPAGESVVVTRFGDTRVISYSELGEAIDTAEPGESVEVVLYDDGERASYDVTLGTQEDGSSFLGVAPLASGVSGVTVDDVGLNYYPAESYLAILGGGDQSMLNSFAQSFVGKVLFVLVLPIAAVMPGGDFPYNFAGFIGEISNFFVASGPLEFLGAGVLFALANALFWTGWINVQLGAFNCIPAFPLDGGHLLRTSTEAVLSRLPVEVTRRRVSAVTTTIGVTMFLSFVVLVVGPQFLAG</sequence>
<dbReference type="RefSeq" id="WP_256400715.1">
    <property type="nucleotide sequence ID" value="NZ_JANHJR010000003.1"/>
</dbReference>
<dbReference type="InterPro" id="IPR001193">
    <property type="entry name" value="MBTPS2"/>
</dbReference>
<evidence type="ECO:0000256" key="2">
    <source>
        <dbReference type="ARBA" id="ARBA00022692"/>
    </source>
</evidence>
<evidence type="ECO:0000256" key="5">
    <source>
        <dbReference type="SAM" id="Phobius"/>
    </source>
</evidence>
<dbReference type="SMART" id="SM00228">
    <property type="entry name" value="PDZ"/>
    <property type="match status" value="2"/>
</dbReference>
<dbReference type="InterPro" id="IPR036034">
    <property type="entry name" value="PDZ_sf"/>
</dbReference>
<dbReference type="PANTHER" id="PTHR13325:SF3">
    <property type="entry name" value="MEMBRANE-BOUND TRANSCRIPTION FACTOR SITE-2 PROTEASE"/>
    <property type="match status" value="1"/>
</dbReference>
<keyword evidence="7" id="KW-0645">Protease</keyword>
<evidence type="ECO:0000256" key="3">
    <source>
        <dbReference type="ARBA" id="ARBA00022989"/>
    </source>
</evidence>
<name>A0ABD6DLK6_9EURY</name>
<dbReference type="InterPro" id="IPR041489">
    <property type="entry name" value="PDZ_6"/>
</dbReference>
<feature type="transmembrane region" description="Helical" evidence="5">
    <location>
        <begin position="66"/>
        <end position="87"/>
    </location>
</feature>
<keyword evidence="8" id="KW-1185">Reference proteome</keyword>
<protein>
    <submittedName>
        <fullName evidence="7">Site-2 protease family protein</fullName>
    </submittedName>
</protein>
<dbReference type="GO" id="GO:0012505">
    <property type="term" value="C:endomembrane system"/>
    <property type="evidence" value="ECO:0007669"/>
    <property type="project" value="UniProtKB-SubCell"/>
</dbReference>
<feature type="transmembrane region" description="Helical" evidence="5">
    <location>
        <begin position="210"/>
        <end position="229"/>
    </location>
</feature>
<evidence type="ECO:0000259" key="6">
    <source>
        <dbReference type="PROSITE" id="PS50106"/>
    </source>
</evidence>
<keyword evidence="3 5" id="KW-1133">Transmembrane helix</keyword>
<feature type="domain" description="PDZ" evidence="6">
    <location>
        <begin position="209"/>
        <end position="252"/>
    </location>
</feature>
<evidence type="ECO:0000256" key="4">
    <source>
        <dbReference type="ARBA" id="ARBA00023136"/>
    </source>
</evidence>
<evidence type="ECO:0000256" key="1">
    <source>
        <dbReference type="ARBA" id="ARBA00004127"/>
    </source>
</evidence>
<feature type="domain" description="PDZ" evidence="6">
    <location>
        <begin position="253"/>
        <end position="309"/>
    </location>
</feature>
<reference evidence="7 8" key="1">
    <citation type="journal article" date="2019" name="Int. J. Syst. Evol. Microbiol.">
        <title>The Global Catalogue of Microorganisms (GCM) 10K type strain sequencing project: providing services to taxonomists for standard genome sequencing and annotation.</title>
        <authorList>
            <consortium name="The Broad Institute Genomics Platform"/>
            <consortium name="The Broad Institute Genome Sequencing Center for Infectious Disease"/>
            <person name="Wu L."/>
            <person name="Ma J."/>
        </authorList>
    </citation>
    <scope>NUCLEOTIDE SEQUENCE [LARGE SCALE GENOMIC DNA]</scope>
    <source>
        <strain evidence="7 8">CGMCC 1.10390</strain>
    </source>
</reference>
<dbReference type="PROSITE" id="PS50106">
    <property type="entry name" value="PDZ"/>
    <property type="match status" value="2"/>
</dbReference>
<feature type="transmembrane region" description="Helical" evidence="5">
    <location>
        <begin position="500"/>
        <end position="522"/>
    </location>
</feature>
<dbReference type="InterPro" id="IPR001478">
    <property type="entry name" value="PDZ"/>
</dbReference>
<keyword evidence="2 5" id="KW-0812">Transmembrane</keyword>
<feature type="transmembrane region" description="Helical" evidence="5">
    <location>
        <begin position="184"/>
        <end position="204"/>
    </location>
</feature>
<feature type="transmembrane region" description="Helical" evidence="5">
    <location>
        <begin position="464"/>
        <end position="480"/>
    </location>
</feature>
<organism evidence="7 8">
    <name type="scientific">Haloarchaeobius litoreus</name>
    <dbReference type="NCBI Taxonomy" id="755306"/>
    <lineage>
        <taxon>Archaea</taxon>
        <taxon>Methanobacteriati</taxon>
        <taxon>Methanobacteriota</taxon>
        <taxon>Stenosarchaea group</taxon>
        <taxon>Halobacteria</taxon>
        <taxon>Halobacteriales</taxon>
        <taxon>Halorubellaceae</taxon>
        <taxon>Haloarchaeobius</taxon>
    </lineage>
</organism>
<dbReference type="CDD" id="cd06159">
    <property type="entry name" value="S2P-M50_PDZ_Arch"/>
    <property type="match status" value="1"/>
</dbReference>
<dbReference type="InterPro" id="IPR008915">
    <property type="entry name" value="Peptidase_M50"/>
</dbReference>
<keyword evidence="7" id="KW-0378">Hydrolase</keyword>
<comment type="caution">
    <text evidence="7">The sequence shown here is derived from an EMBL/GenBank/DDBJ whole genome shotgun (WGS) entry which is preliminary data.</text>
</comment>
<dbReference type="Pfam" id="PF17820">
    <property type="entry name" value="PDZ_6"/>
    <property type="match status" value="1"/>
</dbReference>
<gene>
    <name evidence="7" type="ORF">ACFSBL_16175</name>
</gene>
<dbReference type="AlphaFoldDB" id="A0ABD6DLK6"/>
<feature type="transmembrane region" description="Helical" evidence="5">
    <location>
        <begin position="114"/>
        <end position="133"/>
    </location>
</feature>
<dbReference type="EMBL" id="JBHUDO010000003">
    <property type="protein sequence ID" value="MFD1647226.1"/>
    <property type="molecule type" value="Genomic_DNA"/>
</dbReference>
<proteinExistence type="predicted"/>
<dbReference type="GO" id="GO:0006508">
    <property type="term" value="P:proteolysis"/>
    <property type="evidence" value="ECO:0007669"/>
    <property type="project" value="UniProtKB-KW"/>
</dbReference>
<comment type="subcellular location">
    <subcellularLocation>
        <location evidence="1">Endomembrane system</location>
        <topology evidence="1">Multi-pass membrane protein</topology>
    </subcellularLocation>
</comment>
<feature type="transmembrane region" description="Helical" evidence="5">
    <location>
        <begin position="6"/>
        <end position="22"/>
    </location>
</feature>
<evidence type="ECO:0000313" key="7">
    <source>
        <dbReference type="EMBL" id="MFD1647226.1"/>
    </source>
</evidence>
<dbReference type="Gene3D" id="2.30.42.10">
    <property type="match status" value="3"/>
</dbReference>
<accession>A0ABD6DLK6</accession>
<feature type="transmembrane region" description="Helical" evidence="5">
    <location>
        <begin position="568"/>
        <end position="593"/>
    </location>
</feature>
<dbReference type="GO" id="GO:0008233">
    <property type="term" value="F:peptidase activity"/>
    <property type="evidence" value="ECO:0007669"/>
    <property type="project" value="UniProtKB-KW"/>
</dbReference>
<dbReference type="Pfam" id="PF02163">
    <property type="entry name" value="Peptidase_M50"/>
    <property type="match status" value="1"/>
</dbReference>